<evidence type="ECO:0000313" key="2">
    <source>
        <dbReference type="EMBL" id="ALC15075.1"/>
    </source>
</evidence>
<dbReference type="RefSeq" id="WP_053549312.1">
    <property type="nucleotide sequence ID" value="NZ_CP010802.1"/>
</dbReference>
<organism evidence="2 3">
    <name type="scientific">Desulfuromonas soudanensis</name>
    <dbReference type="NCBI Taxonomy" id="1603606"/>
    <lineage>
        <taxon>Bacteria</taxon>
        <taxon>Pseudomonadati</taxon>
        <taxon>Thermodesulfobacteriota</taxon>
        <taxon>Desulfuromonadia</taxon>
        <taxon>Desulfuromonadales</taxon>
        <taxon>Desulfuromonadaceae</taxon>
        <taxon>Desulfuromonas</taxon>
    </lineage>
</organism>
<proteinExistence type="predicted"/>
<sequence length="69" mass="7667">MTQTFELTGEFIELYKLLKLFSLSTSGGMAKAMIAEGEVSVDGQIELRKRCKLRRGQVVECGGEKIEIV</sequence>
<dbReference type="PATRIC" id="fig|1603606.3.peg.305"/>
<dbReference type="InterPro" id="IPR036986">
    <property type="entry name" value="S4_RNA-bd_sf"/>
</dbReference>
<evidence type="ECO:0000256" key="1">
    <source>
        <dbReference type="PROSITE-ProRule" id="PRU00182"/>
    </source>
</evidence>
<dbReference type="STRING" id="1603606.DSOUD_0275"/>
<evidence type="ECO:0000313" key="3">
    <source>
        <dbReference type="Proteomes" id="UP000057158"/>
    </source>
</evidence>
<name>A0A0M4DEQ3_9BACT</name>
<keyword evidence="1" id="KW-0694">RNA-binding</keyword>
<dbReference type="OrthoDB" id="9802835at2"/>
<dbReference type="KEGG" id="des:DSOUD_0275"/>
<gene>
    <name evidence="2" type="ORF">DSOUD_0275</name>
</gene>
<dbReference type="EMBL" id="CP010802">
    <property type="protein sequence ID" value="ALC15075.1"/>
    <property type="molecule type" value="Genomic_DNA"/>
</dbReference>
<dbReference type="AlphaFoldDB" id="A0A0M4DEQ3"/>
<dbReference type="PROSITE" id="PS50889">
    <property type="entry name" value="S4"/>
    <property type="match status" value="1"/>
</dbReference>
<dbReference type="SUPFAM" id="SSF55174">
    <property type="entry name" value="Alpha-L RNA-binding motif"/>
    <property type="match status" value="1"/>
</dbReference>
<keyword evidence="3" id="KW-1185">Reference proteome</keyword>
<dbReference type="GO" id="GO:0003723">
    <property type="term" value="F:RNA binding"/>
    <property type="evidence" value="ECO:0007669"/>
    <property type="project" value="UniProtKB-KW"/>
</dbReference>
<reference evidence="2 3" key="1">
    <citation type="submission" date="2015-07" db="EMBL/GenBank/DDBJ databases">
        <title>Isolation and Genomic Characterization of a Novel Halophilic Metal-Reducing Deltaproteobacterium from the Deep Subsurface.</title>
        <authorList>
            <person name="Badalamenti J.P."/>
            <person name="Summers Z.M."/>
            <person name="Gralnick J.A."/>
            <person name="Bond D.R."/>
        </authorList>
    </citation>
    <scope>NUCLEOTIDE SEQUENCE [LARGE SCALE GENOMIC DNA]</scope>
    <source>
        <strain evidence="2 3">WTL</strain>
    </source>
</reference>
<dbReference type="Proteomes" id="UP000057158">
    <property type="component" value="Chromosome"/>
</dbReference>
<accession>A0A0M4DEQ3</accession>
<dbReference type="Pfam" id="PF13275">
    <property type="entry name" value="S4_2"/>
    <property type="match status" value="1"/>
</dbReference>
<dbReference type="Gene3D" id="3.10.290.10">
    <property type="entry name" value="RNA-binding S4 domain"/>
    <property type="match status" value="1"/>
</dbReference>
<protein>
    <submittedName>
        <fullName evidence="2">RNA-binding protein</fullName>
    </submittedName>
</protein>